<sequence length="491" mass="55618">MNRVPTNSSSLKYPDDMLSIIRNGLKRGTAPKKVLIAGAGMAGLVAASLLKRAGHKVTIIEGNTRLGGRVFTLRQPFTQGNYVDLGAMRIPNTHLLIFEYIRRFKLRTNRFINSAPNDLIFVNNVRTTREQYEQNPDILGFPVHEWEKGKTATELFLTAVRPFIDLYNYSTPEQQEELLKEYSRYSMQDFLKYNPLGPPLSTNAIRMISVLLGIEGFEELSFVGILTDIIFPIFNADIEFYEIRGGNDKIPLSFLPELHSDIYYGQKVERIIQSDDSILLQTRNQLTGESHSFSGDYAVTTIPYTAFQFIDVIPYDSISFKKWQAIRSLQNVTSVKIAIEFKSPFWERLKVGNAISDLPTRFSYIPSHGIGKHGPSILLASYSWGHDTMLWNSLSKRNIIYYTLKDLAKVYGNIVYQEYLQGISFNWSKNPFSAGCFTLFTPGQIDDFGDAIHQPEGRLHFAGEHTSSFHGWIEGAVESGIRAAYEVNGLV</sequence>
<dbReference type="PANTHER" id="PTHR10742:SF342">
    <property type="entry name" value="AMINE OXIDASE"/>
    <property type="match status" value="1"/>
</dbReference>
<dbReference type="PANTHER" id="PTHR10742">
    <property type="entry name" value="FLAVIN MONOAMINE OXIDASE"/>
    <property type="match status" value="1"/>
</dbReference>
<dbReference type="SUPFAM" id="SSF51905">
    <property type="entry name" value="FAD/NAD(P)-binding domain"/>
    <property type="match status" value="1"/>
</dbReference>
<dbReference type="RefSeq" id="WP_066400215.1">
    <property type="nucleotide sequence ID" value="NZ_JAGIKZ010000042.1"/>
</dbReference>
<dbReference type="InterPro" id="IPR002937">
    <property type="entry name" value="Amino_oxidase"/>
</dbReference>
<dbReference type="SUPFAM" id="SSF54373">
    <property type="entry name" value="FAD-linked reductases, C-terminal domain"/>
    <property type="match status" value="1"/>
</dbReference>
<accession>A0ABS4RND7</accession>
<reference evidence="4 5" key="1">
    <citation type="submission" date="2021-03" db="EMBL/GenBank/DDBJ databases">
        <title>Genomic Encyclopedia of Type Strains, Phase IV (KMG-IV): sequencing the most valuable type-strain genomes for metagenomic binning, comparative biology and taxonomic classification.</title>
        <authorList>
            <person name="Goeker M."/>
        </authorList>
    </citation>
    <scope>NUCLEOTIDE SEQUENCE [LARGE SCALE GENOMIC DNA]</scope>
    <source>
        <strain evidence="4 5">DSM 26675</strain>
    </source>
</reference>
<keyword evidence="2 4" id="KW-0560">Oxidoreductase</keyword>
<evidence type="ECO:0000313" key="5">
    <source>
        <dbReference type="Proteomes" id="UP001519293"/>
    </source>
</evidence>
<dbReference type="InterPro" id="IPR036188">
    <property type="entry name" value="FAD/NAD-bd_sf"/>
</dbReference>
<proteinExistence type="predicted"/>
<evidence type="ECO:0000259" key="3">
    <source>
        <dbReference type="Pfam" id="PF01593"/>
    </source>
</evidence>
<keyword evidence="5" id="KW-1185">Reference proteome</keyword>
<organism evidence="4 5">
    <name type="scientific">Cytobacillus eiseniae</name>
    <dbReference type="NCBI Taxonomy" id="762947"/>
    <lineage>
        <taxon>Bacteria</taxon>
        <taxon>Bacillati</taxon>
        <taxon>Bacillota</taxon>
        <taxon>Bacilli</taxon>
        <taxon>Bacillales</taxon>
        <taxon>Bacillaceae</taxon>
        <taxon>Cytobacillus</taxon>
    </lineage>
</organism>
<name>A0ABS4RND7_9BACI</name>
<evidence type="ECO:0000256" key="2">
    <source>
        <dbReference type="ARBA" id="ARBA00023002"/>
    </source>
</evidence>
<dbReference type="EMBL" id="JAGIKZ010000042">
    <property type="protein sequence ID" value="MBP2243302.1"/>
    <property type="molecule type" value="Genomic_DNA"/>
</dbReference>
<gene>
    <name evidence="4" type="ORF">J2Z40_003918</name>
</gene>
<dbReference type="InterPro" id="IPR050281">
    <property type="entry name" value="Flavin_monoamine_oxidase"/>
</dbReference>
<dbReference type="EC" id="1.4.3.4" evidence="4"/>
<protein>
    <submittedName>
        <fullName evidence="4">Monoamine oxidase</fullName>
        <ecNumber evidence="4">1.4.3.4</ecNumber>
    </submittedName>
</protein>
<dbReference type="InterPro" id="IPR001613">
    <property type="entry name" value="Flavin_amine_oxidase"/>
</dbReference>
<dbReference type="GO" id="GO:0097621">
    <property type="term" value="F:monoamine oxidase activity"/>
    <property type="evidence" value="ECO:0007669"/>
    <property type="project" value="UniProtKB-EC"/>
</dbReference>
<dbReference type="Proteomes" id="UP001519293">
    <property type="component" value="Unassembled WGS sequence"/>
</dbReference>
<dbReference type="Gene3D" id="3.90.660.10">
    <property type="match status" value="1"/>
</dbReference>
<dbReference type="Pfam" id="PF01593">
    <property type="entry name" value="Amino_oxidase"/>
    <property type="match status" value="1"/>
</dbReference>
<comment type="cofactor">
    <cofactor evidence="1">
        <name>FAD</name>
        <dbReference type="ChEBI" id="CHEBI:57692"/>
    </cofactor>
</comment>
<feature type="domain" description="Amine oxidase" evidence="3">
    <location>
        <begin position="41"/>
        <end position="487"/>
    </location>
</feature>
<comment type="caution">
    <text evidence="4">The sequence shown here is derived from an EMBL/GenBank/DDBJ whole genome shotgun (WGS) entry which is preliminary data.</text>
</comment>
<dbReference type="PRINTS" id="PR00757">
    <property type="entry name" value="AMINEOXDASEF"/>
</dbReference>
<evidence type="ECO:0000313" key="4">
    <source>
        <dbReference type="EMBL" id="MBP2243302.1"/>
    </source>
</evidence>
<dbReference type="Gene3D" id="1.10.405.10">
    <property type="entry name" value="Guanine Nucleotide Dissociation Inhibitor, domain 1"/>
    <property type="match status" value="1"/>
</dbReference>
<dbReference type="Gene3D" id="3.50.50.60">
    <property type="entry name" value="FAD/NAD(P)-binding domain"/>
    <property type="match status" value="1"/>
</dbReference>
<evidence type="ECO:0000256" key="1">
    <source>
        <dbReference type="ARBA" id="ARBA00001974"/>
    </source>
</evidence>